<reference evidence="1 2" key="1">
    <citation type="submission" date="2016-10" db="EMBL/GenBank/DDBJ databases">
        <authorList>
            <person name="de Groot N.N."/>
        </authorList>
    </citation>
    <scope>NUCLEOTIDE SEQUENCE [LARGE SCALE GENOMIC DNA]</scope>
    <source>
        <strain evidence="1 2">DSM 43357</strain>
    </source>
</reference>
<dbReference type="RefSeq" id="WP_055503001.1">
    <property type="nucleotide sequence ID" value="NZ_BBZG01000001.1"/>
</dbReference>
<gene>
    <name evidence="1" type="ORF">SAMN05660976_02226</name>
</gene>
<evidence type="ECO:0008006" key="3">
    <source>
        <dbReference type="Google" id="ProtNLM"/>
    </source>
</evidence>
<name>A0A1H7P212_9ACTN</name>
<dbReference type="Proteomes" id="UP000198953">
    <property type="component" value="Unassembled WGS sequence"/>
</dbReference>
<dbReference type="STRING" id="46177.SAMN05660976_02226"/>
<dbReference type="EMBL" id="FOBF01000004">
    <property type="protein sequence ID" value="SEL29107.1"/>
    <property type="molecule type" value="Genomic_DNA"/>
</dbReference>
<sequence>MSYGAVHRRVLAGEARAWALEALAAVDAVARPARVAAVRHPLGFVCLPLERDGGDGVCLHLWSTSLAPAESTTSQIHCHSWDLVSHVLYGQVRNVHAVVSDAGPDATHRVFEVVSGADGDRISPTPRTVRHATGLVEVFGPGETYTLPADRFHSSVVPEGGEAATIALGRGRPGSRDLSLGPLGVGTHHVARQPLDPEETALAVRLIAAHLT</sequence>
<dbReference type="AlphaFoldDB" id="A0A1H7P212"/>
<proteinExistence type="predicted"/>
<organism evidence="1 2">
    <name type="scientific">Nonomuraea pusilla</name>
    <dbReference type="NCBI Taxonomy" id="46177"/>
    <lineage>
        <taxon>Bacteria</taxon>
        <taxon>Bacillati</taxon>
        <taxon>Actinomycetota</taxon>
        <taxon>Actinomycetes</taxon>
        <taxon>Streptosporangiales</taxon>
        <taxon>Streptosporangiaceae</taxon>
        <taxon>Nonomuraea</taxon>
    </lineage>
</organism>
<accession>A0A1H7P212</accession>
<evidence type="ECO:0000313" key="2">
    <source>
        <dbReference type="Proteomes" id="UP000198953"/>
    </source>
</evidence>
<evidence type="ECO:0000313" key="1">
    <source>
        <dbReference type="EMBL" id="SEL29107.1"/>
    </source>
</evidence>
<keyword evidence="2" id="KW-1185">Reference proteome</keyword>
<protein>
    <recommendedName>
        <fullName evidence="3">Cysteine dioxygenase type I</fullName>
    </recommendedName>
</protein>
<dbReference type="OrthoDB" id="4557078at2"/>